<feature type="transmembrane region" description="Helical" evidence="1">
    <location>
        <begin position="140"/>
        <end position="162"/>
    </location>
</feature>
<gene>
    <name evidence="2" type="ORF">OOZ53_12865</name>
</gene>
<comment type="caution">
    <text evidence="2">The sequence shown here is derived from an EMBL/GenBank/DDBJ whole genome shotgun (WGS) entry which is preliminary data.</text>
</comment>
<keyword evidence="1" id="KW-0472">Membrane</keyword>
<keyword evidence="1" id="KW-1133">Transmembrane helix</keyword>
<evidence type="ECO:0008006" key="4">
    <source>
        <dbReference type="Google" id="ProtNLM"/>
    </source>
</evidence>
<dbReference type="RefSeq" id="WP_271089982.1">
    <property type="nucleotide sequence ID" value="NZ_JAPJZH010000007.1"/>
</dbReference>
<keyword evidence="3" id="KW-1185">Reference proteome</keyword>
<sequence length="489" mass="53163">MLEVFGLWTRDHILDVAELLTNPSVPGIVSLAIMVAAGFIGFLIWVVTAREHRAVISLSKLVQKTANETEFTQQYSTISKQILDWRSNNNKRKLSDAWAEFRETLIEPIDGGNAVIRNSARPNEFFNISNLGFGLAGWRFWPGVFVSVGLFLTFLGLVAALVQTGETLRSAGSGADQTLLTASLNDLLSVASAKFIMSLSGLFASIILSLFIRWRSRKIENAVADLSHQVERRVQFVSLEALSQDQLEEARSMRSHMQRLNTELIEALTKPLQQAVDQGSDAAGQALRAVAGQVADTLSGSITHAGEQMELASEKMADLTSQLADVTNGFVGEMEKTTAGLDAVSRRLEMVNGKLAAAGEKLERGATPLAESIAETSDTARSIAKASINMVNAAQASLSEQSTVLLSTATAIREQVDAFEQRAKAYDGEMDRALRSYKDNLDSAVGEVEKFSSSVHDRYADALQRLQSLIDGAKSYEPETTGASERQVQ</sequence>
<dbReference type="EMBL" id="JAPJZH010000007">
    <property type="protein sequence ID" value="MDA4846250.1"/>
    <property type="molecule type" value="Genomic_DNA"/>
</dbReference>
<feature type="transmembrane region" description="Helical" evidence="1">
    <location>
        <begin position="195"/>
        <end position="212"/>
    </location>
</feature>
<accession>A0ABT4VNH5</accession>
<organism evidence="2 3">
    <name type="scientific">Hoeflea poritis</name>
    <dbReference type="NCBI Taxonomy" id="2993659"/>
    <lineage>
        <taxon>Bacteria</taxon>
        <taxon>Pseudomonadati</taxon>
        <taxon>Pseudomonadota</taxon>
        <taxon>Alphaproteobacteria</taxon>
        <taxon>Hyphomicrobiales</taxon>
        <taxon>Rhizobiaceae</taxon>
        <taxon>Hoeflea</taxon>
    </lineage>
</organism>
<dbReference type="Proteomes" id="UP001148313">
    <property type="component" value="Unassembled WGS sequence"/>
</dbReference>
<reference evidence="2" key="1">
    <citation type="submission" date="2022-11" db="EMBL/GenBank/DDBJ databases">
        <title>Hoeflea poritis sp. nov., isolated from scleractinian coral Porites lutea.</title>
        <authorList>
            <person name="Zhang G."/>
            <person name="Wei Q."/>
            <person name="Cai L."/>
        </authorList>
    </citation>
    <scope>NUCLEOTIDE SEQUENCE</scope>
    <source>
        <strain evidence="2">E7-10</strain>
    </source>
</reference>
<evidence type="ECO:0000313" key="3">
    <source>
        <dbReference type="Proteomes" id="UP001148313"/>
    </source>
</evidence>
<evidence type="ECO:0000313" key="2">
    <source>
        <dbReference type="EMBL" id="MDA4846250.1"/>
    </source>
</evidence>
<evidence type="ECO:0000256" key="1">
    <source>
        <dbReference type="SAM" id="Phobius"/>
    </source>
</evidence>
<feature type="transmembrane region" description="Helical" evidence="1">
    <location>
        <begin position="28"/>
        <end position="47"/>
    </location>
</feature>
<name>A0ABT4VNH5_9HYPH</name>
<keyword evidence="1" id="KW-0812">Transmembrane</keyword>
<proteinExistence type="predicted"/>
<protein>
    <recommendedName>
        <fullName evidence="4">MotA/TolQ/ExbB proton channel domain-containing protein</fullName>
    </recommendedName>
</protein>